<dbReference type="KEGG" id="pprc:PFLCHA0_c25920"/>
<reference evidence="3" key="1">
    <citation type="journal article" date="2014" name="Genome Announc.">
        <title>Full-genome sequence of the plant growth-promoting bacterium Pseudomonas protegens CHA0.</title>
        <authorList>
            <person name="Jousset A."/>
            <person name="Schuldes J."/>
            <person name="Keel C."/>
            <person name="Maurhofer M."/>
            <person name="Daniel R."/>
            <person name="Scheu S."/>
            <person name="Thuermer A."/>
        </authorList>
    </citation>
    <scope>NUCLEOTIDE SEQUENCE [LARGE SCALE GENOMIC DNA]</scope>
    <source>
        <strain evidence="3">DSM 19095 / LMG 27888 / CFBP 6595 / CHA0</strain>
    </source>
</reference>
<evidence type="ECO:0000313" key="3">
    <source>
        <dbReference type="Proteomes" id="UP000013940"/>
    </source>
</evidence>
<evidence type="ECO:0000256" key="1">
    <source>
        <dbReference type="SAM" id="Phobius"/>
    </source>
</evidence>
<feature type="transmembrane region" description="Helical" evidence="1">
    <location>
        <begin position="88"/>
        <end position="121"/>
    </location>
</feature>
<gene>
    <name evidence="2" type="ORF">PFLCHA0_c25920</name>
</gene>
<evidence type="ECO:0000313" key="2">
    <source>
        <dbReference type="EMBL" id="AGL84363.1"/>
    </source>
</evidence>
<dbReference type="Proteomes" id="UP000013940">
    <property type="component" value="Chromosome"/>
</dbReference>
<dbReference type="EMBL" id="CP003190">
    <property type="protein sequence ID" value="AGL84363.1"/>
    <property type="molecule type" value="Genomic_DNA"/>
</dbReference>
<accession>A0A2C9EL21</accession>
<dbReference type="AlphaFoldDB" id="A0A2C9EL21"/>
<name>A0A2C9EL21_PSEPH</name>
<keyword evidence="1" id="KW-0812">Transmembrane</keyword>
<keyword evidence="1" id="KW-1133">Transmembrane helix</keyword>
<dbReference type="RefSeq" id="WP_015635265.1">
    <property type="nucleotide sequence ID" value="NC_021237.1"/>
</dbReference>
<feature type="transmembrane region" description="Helical" evidence="1">
    <location>
        <begin position="51"/>
        <end position="68"/>
    </location>
</feature>
<proteinExistence type="predicted"/>
<dbReference type="GeneID" id="57475583"/>
<protein>
    <submittedName>
        <fullName evidence="2">Uncharacterized protein</fullName>
    </submittedName>
</protein>
<feature type="transmembrane region" description="Helical" evidence="1">
    <location>
        <begin position="133"/>
        <end position="156"/>
    </location>
</feature>
<dbReference type="HOGENOM" id="CLU_1189110_0_0_6"/>
<organism evidence="2 3">
    <name type="scientific">Pseudomonas protegens (strain DSM 19095 / LMG 27888 / CFBP 6595 / CHA0)</name>
    <dbReference type="NCBI Taxonomy" id="1124983"/>
    <lineage>
        <taxon>Bacteria</taxon>
        <taxon>Pseudomonadati</taxon>
        <taxon>Pseudomonadota</taxon>
        <taxon>Gammaproteobacteria</taxon>
        <taxon>Pseudomonadales</taxon>
        <taxon>Pseudomonadaceae</taxon>
        <taxon>Pseudomonas</taxon>
    </lineage>
</organism>
<feature type="transmembrane region" description="Helical" evidence="1">
    <location>
        <begin position="193"/>
        <end position="219"/>
    </location>
</feature>
<keyword evidence="1" id="KW-0472">Membrane</keyword>
<sequence length="233" mass="25836">MDDGVDDGKGITEEFWSKGVTDDAKMMWRVGSRGVTFLAALLLLPKTGFKVVDIAVGVLTMLIPLLVIETQRAYSKFSPGFLAWVIRISVFASGVAMASLGLVVYFGVVMPLVSAVGIPFFQQSASLQFQGQSGVELVGFWWMAAVTGFAVMYAVFKNFRETKVFEIVYHLPRNGVRQLMQERPLRASNWPMFVWFELCVLIASFFYTLMASQAALLVVDGTQQVLMLFGISL</sequence>